<keyword evidence="11" id="KW-0812">Transmembrane</keyword>
<evidence type="ECO:0000256" key="2">
    <source>
        <dbReference type="ARBA" id="ARBA00022475"/>
    </source>
</evidence>
<dbReference type="PANTHER" id="PTHR43646:SF2">
    <property type="entry name" value="GLYCOSYLTRANSFERASE 2-LIKE DOMAIN-CONTAINING PROTEIN"/>
    <property type="match status" value="1"/>
</dbReference>
<evidence type="ECO:0000256" key="6">
    <source>
        <dbReference type="ARBA" id="ARBA00023136"/>
    </source>
</evidence>
<keyword evidence="6 11" id="KW-0472">Membrane</keyword>
<name>A0A5D4KGS7_9BACI</name>
<dbReference type="GO" id="GO:0016757">
    <property type="term" value="F:glycosyltransferase activity"/>
    <property type="evidence" value="ECO:0007669"/>
    <property type="project" value="UniProtKB-KW"/>
</dbReference>
<feature type="domain" description="Glycosyltransferase 2-like" evidence="12">
    <location>
        <begin position="35"/>
        <end position="153"/>
    </location>
</feature>
<dbReference type="GO" id="GO:0005886">
    <property type="term" value="C:plasma membrane"/>
    <property type="evidence" value="ECO:0007669"/>
    <property type="project" value="UniProtKB-SubCell"/>
</dbReference>
<dbReference type="Pfam" id="PF00535">
    <property type="entry name" value="Glycos_transf_2"/>
    <property type="match status" value="1"/>
</dbReference>
<feature type="transmembrane region" description="Helical" evidence="11">
    <location>
        <begin position="323"/>
        <end position="348"/>
    </location>
</feature>
<dbReference type="GO" id="GO:0016117">
    <property type="term" value="P:carotenoid biosynthetic process"/>
    <property type="evidence" value="ECO:0007669"/>
    <property type="project" value="UniProtKB-KW"/>
</dbReference>
<evidence type="ECO:0000256" key="9">
    <source>
        <dbReference type="ARBA" id="ARBA00038120"/>
    </source>
</evidence>
<feature type="transmembrane region" description="Helical" evidence="11">
    <location>
        <begin position="266"/>
        <end position="286"/>
    </location>
</feature>
<evidence type="ECO:0000256" key="11">
    <source>
        <dbReference type="SAM" id="Phobius"/>
    </source>
</evidence>
<keyword evidence="3" id="KW-0328">Glycosyltransferase</keyword>
<evidence type="ECO:0000256" key="3">
    <source>
        <dbReference type="ARBA" id="ARBA00022676"/>
    </source>
</evidence>
<evidence type="ECO:0000256" key="4">
    <source>
        <dbReference type="ARBA" id="ARBA00022679"/>
    </source>
</evidence>
<feature type="transmembrane region" description="Helical" evidence="11">
    <location>
        <begin position="298"/>
        <end position="317"/>
    </location>
</feature>
<dbReference type="Proteomes" id="UP000323317">
    <property type="component" value="Unassembled WGS sequence"/>
</dbReference>
<protein>
    <recommendedName>
        <fullName evidence="10">4,4'-diaponeurosporenoate glycosyltransferase</fullName>
    </recommendedName>
</protein>
<evidence type="ECO:0000256" key="1">
    <source>
        <dbReference type="ARBA" id="ARBA00004236"/>
    </source>
</evidence>
<evidence type="ECO:0000256" key="10">
    <source>
        <dbReference type="ARBA" id="ARBA00040345"/>
    </source>
</evidence>
<accession>A0A5D4KGS7</accession>
<evidence type="ECO:0000313" key="14">
    <source>
        <dbReference type="Proteomes" id="UP000323317"/>
    </source>
</evidence>
<sequence>MNLEWIYLLIGSLILWKIAIPLKQGSSHQEAARLSIIIPARNEEQNLPILLSSLQSESSYVHEIIVVDDHSEDGTADIAERYGAKVIKTPPLPPGWFGKSWACWNGAKEATGELFMFLDADTTIEPGGLRNIISTQQKNGGAMTIQPYHKIDSAYENLSGMFNLIAVMGMGSFHILSRWIPPAGAFGQCFICTKQDYEKVGGHSAISNEILEHMKLGKVFLEHGIPLRNYIGKHAVSMRMYPESVKELTQGWSKSFASGAGATNRLLLILIIFWISGGISAAFSLLELNGSSGIQTANILLLYGLYCIQILFMLKTIGNFSWAAALFFPLLTLFFISVFTHSVVRTFLTKKVAWKGRSISLAKKKGR</sequence>
<dbReference type="EMBL" id="VTEH01000004">
    <property type="protein sequence ID" value="TYR76136.1"/>
    <property type="molecule type" value="Genomic_DNA"/>
</dbReference>
<evidence type="ECO:0000313" key="13">
    <source>
        <dbReference type="EMBL" id="TYR76136.1"/>
    </source>
</evidence>
<keyword evidence="2" id="KW-1003">Cell membrane</keyword>
<reference evidence="13 14" key="1">
    <citation type="submission" date="2019-08" db="EMBL/GenBank/DDBJ databases">
        <title>Bacillus genomes from the desert of Cuatro Cienegas, Coahuila.</title>
        <authorList>
            <person name="Olmedo-Alvarez G."/>
        </authorList>
    </citation>
    <scope>NUCLEOTIDE SEQUENCE [LARGE SCALE GENOMIC DNA]</scope>
    <source>
        <strain evidence="13 14">CH40_1T</strain>
    </source>
</reference>
<evidence type="ECO:0000256" key="5">
    <source>
        <dbReference type="ARBA" id="ARBA00022746"/>
    </source>
</evidence>
<keyword evidence="11" id="KW-1133">Transmembrane helix</keyword>
<keyword evidence="5" id="KW-0125">Carotenoid biosynthesis</keyword>
<organism evidence="13 14">
    <name type="scientific">Rossellomorea vietnamensis</name>
    <dbReference type="NCBI Taxonomy" id="218284"/>
    <lineage>
        <taxon>Bacteria</taxon>
        <taxon>Bacillati</taxon>
        <taxon>Bacillota</taxon>
        <taxon>Bacilli</taxon>
        <taxon>Bacillales</taxon>
        <taxon>Bacillaceae</taxon>
        <taxon>Rossellomorea</taxon>
    </lineage>
</organism>
<comment type="caution">
    <text evidence="13">The sequence shown here is derived from an EMBL/GenBank/DDBJ whole genome shotgun (WGS) entry which is preliminary data.</text>
</comment>
<comment type="pathway">
    <text evidence="8">Carotenoid biosynthesis; staphyloxanthin biosynthesis; staphyloxanthin from farnesyl diphosphate: step 4/5.</text>
</comment>
<dbReference type="PANTHER" id="PTHR43646">
    <property type="entry name" value="GLYCOSYLTRANSFERASE"/>
    <property type="match status" value="1"/>
</dbReference>
<proteinExistence type="inferred from homology"/>
<keyword evidence="4 13" id="KW-0808">Transferase</keyword>
<dbReference type="AlphaFoldDB" id="A0A5D4KGS7"/>
<dbReference type="Gene3D" id="3.90.550.10">
    <property type="entry name" value="Spore Coat Polysaccharide Biosynthesis Protein SpsA, Chain A"/>
    <property type="match status" value="1"/>
</dbReference>
<evidence type="ECO:0000259" key="12">
    <source>
        <dbReference type="Pfam" id="PF00535"/>
    </source>
</evidence>
<comment type="function">
    <text evidence="7">Catalyzes the glycosylation of 4,4'-diaponeurosporenoate, i.e. the esterification of glucose at the C1'' position with the carboxyl group of 4,4'-diaponeurosporenic acid, to form glycosyl-4,4'-diaponeurosporenoate. This is a step in the biosynthesis of staphyloxanthin, an orange pigment present in most staphylococci strains.</text>
</comment>
<evidence type="ECO:0000256" key="7">
    <source>
        <dbReference type="ARBA" id="ARBA00037281"/>
    </source>
</evidence>
<dbReference type="InterPro" id="IPR001173">
    <property type="entry name" value="Glyco_trans_2-like"/>
</dbReference>
<dbReference type="InterPro" id="IPR029044">
    <property type="entry name" value="Nucleotide-diphossugar_trans"/>
</dbReference>
<dbReference type="RefSeq" id="WP_148946350.1">
    <property type="nucleotide sequence ID" value="NZ_JBNILU010000031.1"/>
</dbReference>
<gene>
    <name evidence="13" type="ORF">FZC79_08265</name>
</gene>
<evidence type="ECO:0000256" key="8">
    <source>
        <dbReference type="ARBA" id="ARBA00037904"/>
    </source>
</evidence>
<comment type="subcellular location">
    <subcellularLocation>
        <location evidence="1">Cell membrane</location>
    </subcellularLocation>
</comment>
<comment type="similarity">
    <text evidence="9">Belongs to the glycosyltransferase 2 family. CrtQ subfamily.</text>
</comment>
<dbReference type="SUPFAM" id="SSF53448">
    <property type="entry name" value="Nucleotide-diphospho-sugar transferases"/>
    <property type="match status" value="1"/>
</dbReference>